<dbReference type="InterPro" id="IPR054485">
    <property type="entry name" value="FlK-like_dom"/>
</dbReference>
<proteinExistence type="predicted"/>
<dbReference type="PANTHER" id="PTHR36934">
    <property type="entry name" value="BLR0278 PROTEIN"/>
    <property type="match status" value="1"/>
</dbReference>
<evidence type="ECO:0000313" key="3">
    <source>
        <dbReference type="Proteomes" id="UP000183407"/>
    </source>
</evidence>
<dbReference type="Proteomes" id="UP000183407">
    <property type="component" value="Unassembled WGS sequence"/>
</dbReference>
<dbReference type="Pfam" id="PF22636">
    <property type="entry name" value="FlK"/>
    <property type="match status" value="1"/>
</dbReference>
<dbReference type="EMBL" id="FNTL01000005">
    <property type="protein sequence ID" value="SEE85533.1"/>
    <property type="molecule type" value="Genomic_DNA"/>
</dbReference>
<feature type="domain" description="Fluoroacetyl-CoA-specific thioesterase-like" evidence="1">
    <location>
        <begin position="31"/>
        <end position="135"/>
    </location>
</feature>
<sequence>MGDRDIPHITHRIDRTRGAPRRTVLTVRYEVTEADTATALGSGDVPVLATPRLIAWMEAATVVCAAPFIGAGQTTVGTAIRIEHRVPTPVGAEVEITAEPPAAAVGHRLTFAVRAVDSSGTIVAAGEIDRAIVDRDRFLRSIAPSEHER</sequence>
<organism evidence="2 3">
    <name type="scientific">Rhodococcus jostii</name>
    <dbReference type="NCBI Taxonomy" id="132919"/>
    <lineage>
        <taxon>Bacteria</taxon>
        <taxon>Bacillati</taxon>
        <taxon>Actinomycetota</taxon>
        <taxon>Actinomycetes</taxon>
        <taxon>Mycobacteriales</taxon>
        <taxon>Nocardiaceae</taxon>
        <taxon>Rhodococcus</taxon>
    </lineage>
</organism>
<gene>
    <name evidence="2" type="ORF">SAMN04490220_8745</name>
</gene>
<dbReference type="AlphaFoldDB" id="A0A1H5M8S7"/>
<accession>A0A1H5M8S7</accession>
<dbReference type="Gene3D" id="3.10.129.10">
    <property type="entry name" value="Hotdog Thioesterase"/>
    <property type="match status" value="1"/>
</dbReference>
<evidence type="ECO:0000259" key="1">
    <source>
        <dbReference type="Pfam" id="PF22636"/>
    </source>
</evidence>
<name>A0A1H5M8S7_RHOJO</name>
<reference evidence="3" key="1">
    <citation type="submission" date="2016-10" db="EMBL/GenBank/DDBJ databases">
        <authorList>
            <person name="Varghese N."/>
        </authorList>
    </citation>
    <scope>NUCLEOTIDE SEQUENCE [LARGE SCALE GENOMIC DNA]</scope>
    <source>
        <strain evidence="3">DSM 44719</strain>
    </source>
</reference>
<evidence type="ECO:0000313" key="2">
    <source>
        <dbReference type="EMBL" id="SEE85533.1"/>
    </source>
</evidence>
<dbReference type="SUPFAM" id="SSF54637">
    <property type="entry name" value="Thioesterase/thiol ester dehydrase-isomerase"/>
    <property type="match status" value="1"/>
</dbReference>
<dbReference type="PANTHER" id="PTHR36934:SF1">
    <property type="entry name" value="THIOESTERASE DOMAIN-CONTAINING PROTEIN"/>
    <property type="match status" value="1"/>
</dbReference>
<protein>
    <submittedName>
        <fullName evidence="2">Predicted thioesterase</fullName>
    </submittedName>
</protein>
<dbReference type="InterPro" id="IPR025540">
    <property type="entry name" value="FlK"/>
</dbReference>
<dbReference type="InterPro" id="IPR029069">
    <property type="entry name" value="HotDog_dom_sf"/>
</dbReference>